<feature type="compositionally biased region" description="Pro residues" evidence="7">
    <location>
        <begin position="272"/>
        <end position="284"/>
    </location>
</feature>
<dbReference type="InterPro" id="IPR003593">
    <property type="entry name" value="AAA+_ATPase"/>
</dbReference>
<dbReference type="Pfam" id="PF00005">
    <property type="entry name" value="ABC_tran"/>
    <property type="match status" value="1"/>
</dbReference>
<dbReference type="InterPro" id="IPR050388">
    <property type="entry name" value="ABC_Ni/Peptide_Import"/>
</dbReference>
<dbReference type="SUPFAM" id="SSF52540">
    <property type="entry name" value="P-loop containing nucleoside triphosphate hydrolases"/>
    <property type="match status" value="1"/>
</dbReference>
<keyword evidence="2" id="KW-0813">Transport</keyword>
<feature type="region of interest" description="Disordered" evidence="7">
    <location>
        <begin position="261"/>
        <end position="284"/>
    </location>
</feature>
<dbReference type="AlphaFoldDB" id="A0A1J5SY19"/>
<dbReference type="NCBIfam" id="TIGR01727">
    <property type="entry name" value="oligo_HPY"/>
    <property type="match status" value="1"/>
</dbReference>
<dbReference type="Gene3D" id="3.40.50.300">
    <property type="entry name" value="P-loop containing nucleotide triphosphate hydrolases"/>
    <property type="match status" value="1"/>
</dbReference>
<evidence type="ECO:0000256" key="6">
    <source>
        <dbReference type="ARBA" id="ARBA00023136"/>
    </source>
</evidence>
<dbReference type="GO" id="GO:0005886">
    <property type="term" value="C:plasma membrane"/>
    <property type="evidence" value="ECO:0007669"/>
    <property type="project" value="UniProtKB-SubCell"/>
</dbReference>
<evidence type="ECO:0000256" key="5">
    <source>
        <dbReference type="ARBA" id="ARBA00022840"/>
    </source>
</evidence>
<keyword evidence="6" id="KW-0472">Membrane</keyword>
<dbReference type="SMART" id="SM00382">
    <property type="entry name" value="AAA"/>
    <property type="match status" value="1"/>
</dbReference>
<dbReference type="EMBL" id="MLJW01000014">
    <property type="protein sequence ID" value="OIR13466.1"/>
    <property type="molecule type" value="Genomic_DNA"/>
</dbReference>
<dbReference type="Pfam" id="PF08352">
    <property type="entry name" value="oligo_HPY"/>
    <property type="match status" value="1"/>
</dbReference>
<sequence>MPLLEVNDLRIRFQTRNGVARAVNGVDFSVERGEIVGLVGESGSGKSVTCASLMGLLPSPPAHVDAGRALFDGIDLLSCSQAQARSLRGRRIAMIFQDPMTALNPTMRIGDQVMEPLLIHGRGTRREARRRAGGMLEAVGIPDVSRRLGQYPHEFSGGMRQRAMIAMALIGNPELLIADEPTTALDVTIQAQIIDLIRARQRESGMAVIYITHDLGVVASLCHRVNVMYAGRIVESAPVRTLFANPLHPYTHALRRSLPSANERGSVLPTIPGTPPDPSNLPPGCPFAPRCEHANESCRSGSAPALIEVSAGHRHACPRSARGEINL</sequence>
<gene>
    <name evidence="9" type="primary">oppD_3</name>
    <name evidence="9" type="ORF">GALL_52820</name>
</gene>
<dbReference type="PANTHER" id="PTHR43297:SF2">
    <property type="entry name" value="DIPEPTIDE TRANSPORT ATP-BINDING PROTEIN DPPD"/>
    <property type="match status" value="1"/>
</dbReference>
<keyword evidence="3" id="KW-1003">Cell membrane</keyword>
<dbReference type="CDD" id="cd03257">
    <property type="entry name" value="ABC_NikE_OppD_transporters"/>
    <property type="match status" value="1"/>
</dbReference>
<accession>A0A1J5SY19</accession>
<dbReference type="InterPro" id="IPR013563">
    <property type="entry name" value="Oligopep_ABC_C"/>
</dbReference>
<name>A0A1J5SY19_9ZZZZ</name>
<reference evidence="9" key="1">
    <citation type="submission" date="2016-10" db="EMBL/GenBank/DDBJ databases">
        <title>Sequence of Gallionella enrichment culture.</title>
        <authorList>
            <person name="Poehlein A."/>
            <person name="Muehling M."/>
            <person name="Daniel R."/>
        </authorList>
    </citation>
    <scope>NUCLEOTIDE SEQUENCE</scope>
</reference>
<dbReference type="InterPro" id="IPR003439">
    <property type="entry name" value="ABC_transporter-like_ATP-bd"/>
</dbReference>
<evidence type="ECO:0000256" key="7">
    <source>
        <dbReference type="SAM" id="MobiDB-lite"/>
    </source>
</evidence>
<dbReference type="GO" id="GO:0016887">
    <property type="term" value="F:ATP hydrolysis activity"/>
    <property type="evidence" value="ECO:0007669"/>
    <property type="project" value="InterPro"/>
</dbReference>
<dbReference type="PANTHER" id="PTHR43297">
    <property type="entry name" value="OLIGOPEPTIDE TRANSPORT ATP-BINDING PROTEIN APPD"/>
    <property type="match status" value="1"/>
</dbReference>
<feature type="domain" description="ABC transporter" evidence="8">
    <location>
        <begin position="4"/>
        <end position="255"/>
    </location>
</feature>
<protein>
    <submittedName>
        <fullName evidence="9">Oligopeptide transport ATP-binding protein OppD</fullName>
    </submittedName>
</protein>
<evidence type="ECO:0000256" key="4">
    <source>
        <dbReference type="ARBA" id="ARBA00022741"/>
    </source>
</evidence>
<comment type="subcellular location">
    <subcellularLocation>
        <location evidence="1">Cell membrane</location>
        <topology evidence="1">Peripheral membrane protein</topology>
    </subcellularLocation>
</comment>
<proteinExistence type="predicted"/>
<dbReference type="PROSITE" id="PS50893">
    <property type="entry name" value="ABC_TRANSPORTER_2"/>
    <property type="match status" value="1"/>
</dbReference>
<dbReference type="PROSITE" id="PS00211">
    <property type="entry name" value="ABC_TRANSPORTER_1"/>
    <property type="match status" value="1"/>
</dbReference>
<dbReference type="GO" id="GO:0015833">
    <property type="term" value="P:peptide transport"/>
    <property type="evidence" value="ECO:0007669"/>
    <property type="project" value="InterPro"/>
</dbReference>
<dbReference type="FunFam" id="3.40.50.300:FF:000016">
    <property type="entry name" value="Oligopeptide ABC transporter ATP-binding component"/>
    <property type="match status" value="1"/>
</dbReference>
<evidence type="ECO:0000259" key="8">
    <source>
        <dbReference type="PROSITE" id="PS50893"/>
    </source>
</evidence>
<evidence type="ECO:0000256" key="1">
    <source>
        <dbReference type="ARBA" id="ARBA00004202"/>
    </source>
</evidence>
<dbReference type="InterPro" id="IPR017871">
    <property type="entry name" value="ABC_transporter-like_CS"/>
</dbReference>
<evidence type="ECO:0000313" key="9">
    <source>
        <dbReference type="EMBL" id="OIR13466.1"/>
    </source>
</evidence>
<keyword evidence="4" id="KW-0547">Nucleotide-binding</keyword>
<dbReference type="GO" id="GO:0005524">
    <property type="term" value="F:ATP binding"/>
    <property type="evidence" value="ECO:0007669"/>
    <property type="project" value="UniProtKB-KW"/>
</dbReference>
<evidence type="ECO:0000256" key="3">
    <source>
        <dbReference type="ARBA" id="ARBA00022475"/>
    </source>
</evidence>
<organism evidence="9">
    <name type="scientific">mine drainage metagenome</name>
    <dbReference type="NCBI Taxonomy" id="410659"/>
    <lineage>
        <taxon>unclassified sequences</taxon>
        <taxon>metagenomes</taxon>
        <taxon>ecological metagenomes</taxon>
    </lineage>
</organism>
<comment type="caution">
    <text evidence="9">The sequence shown here is derived from an EMBL/GenBank/DDBJ whole genome shotgun (WGS) entry which is preliminary data.</text>
</comment>
<keyword evidence="5 9" id="KW-0067">ATP-binding</keyword>
<dbReference type="InterPro" id="IPR027417">
    <property type="entry name" value="P-loop_NTPase"/>
</dbReference>
<evidence type="ECO:0000256" key="2">
    <source>
        <dbReference type="ARBA" id="ARBA00022448"/>
    </source>
</evidence>